<dbReference type="RefSeq" id="WP_097194596.1">
    <property type="nucleotide sequence ID" value="NZ_OBQI01000002.1"/>
</dbReference>
<name>A0A285V615_9ACTN</name>
<keyword evidence="2" id="KW-1185">Reference proteome</keyword>
<organism evidence="1 2">
    <name type="scientific">Blastococcus aggregatus</name>
    <dbReference type="NCBI Taxonomy" id="38502"/>
    <lineage>
        <taxon>Bacteria</taxon>
        <taxon>Bacillati</taxon>
        <taxon>Actinomycetota</taxon>
        <taxon>Actinomycetes</taxon>
        <taxon>Geodermatophilales</taxon>
        <taxon>Geodermatophilaceae</taxon>
        <taxon>Blastococcus</taxon>
    </lineage>
</organism>
<evidence type="ECO:0000313" key="1">
    <source>
        <dbReference type="EMBL" id="SOC49038.1"/>
    </source>
</evidence>
<sequence>MTRQTRHVPTYTVYAVLRATTAVDDATVETVAAGLRPGDEELRVWREPDRAALRASTECEAADLEAALELAHALGEDLRERCPGDVLEAAALSDDDSLVWRAWL</sequence>
<gene>
    <name evidence="1" type="ORF">SAMN05660748_1752</name>
</gene>
<dbReference type="AlphaFoldDB" id="A0A285V615"/>
<dbReference type="EMBL" id="OBQI01000002">
    <property type="protein sequence ID" value="SOC49038.1"/>
    <property type="molecule type" value="Genomic_DNA"/>
</dbReference>
<proteinExistence type="predicted"/>
<protein>
    <submittedName>
        <fullName evidence="1">Uncharacterized protein</fullName>
    </submittedName>
</protein>
<evidence type="ECO:0000313" key="2">
    <source>
        <dbReference type="Proteomes" id="UP000219435"/>
    </source>
</evidence>
<reference evidence="2" key="1">
    <citation type="submission" date="2017-08" db="EMBL/GenBank/DDBJ databases">
        <authorList>
            <person name="Varghese N."/>
            <person name="Submissions S."/>
        </authorList>
    </citation>
    <scope>NUCLEOTIDE SEQUENCE [LARGE SCALE GENOMIC DNA]</scope>
    <source>
        <strain evidence="2">DSM 4725</strain>
    </source>
</reference>
<accession>A0A285V615</accession>
<dbReference type="Proteomes" id="UP000219435">
    <property type="component" value="Unassembled WGS sequence"/>
</dbReference>